<evidence type="ECO:0000313" key="1">
    <source>
        <dbReference type="EMBL" id="KAF2011434.1"/>
    </source>
</evidence>
<sequence>MYIPCAALHSSPTPSVHLPLRSYPSHPQTSHTKLFLPSPSTHSPSSNYFIVQKQKC</sequence>
<organism evidence="1 2">
    <name type="scientific">Aaosphaeria arxii CBS 175.79</name>
    <dbReference type="NCBI Taxonomy" id="1450172"/>
    <lineage>
        <taxon>Eukaryota</taxon>
        <taxon>Fungi</taxon>
        <taxon>Dikarya</taxon>
        <taxon>Ascomycota</taxon>
        <taxon>Pezizomycotina</taxon>
        <taxon>Dothideomycetes</taxon>
        <taxon>Pleosporomycetidae</taxon>
        <taxon>Pleosporales</taxon>
        <taxon>Pleosporales incertae sedis</taxon>
        <taxon>Aaosphaeria</taxon>
    </lineage>
</organism>
<dbReference type="EMBL" id="ML978074">
    <property type="protein sequence ID" value="KAF2011434.1"/>
    <property type="molecule type" value="Genomic_DNA"/>
</dbReference>
<reference evidence="1" key="1">
    <citation type="journal article" date="2020" name="Stud. Mycol.">
        <title>101 Dothideomycetes genomes: a test case for predicting lifestyles and emergence of pathogens.</title>
        <authorList>
            <person name="Haridas S."/>
            <person name="Albert R."/>
            <person name="Binder M."/>
            <person name="Bloem J."/>
            <person name="Labutti K."/>
            <person name="Salamov A."/>
            <person name="Andreopoulos B."/>
            <person name="Baker S."/>
            <person name="Barry K."/>
            <person name="Bills G."/>
            <person name="Bluhm B."/>
            <person name="Cannon C."/>
            <person name="Castanera R."/>
            <person name="Culley D."/>
            <person name="Daum C."/>
            <person name="Ezra D."/>
            <person name="Gonzalez J."/>
            <person name="Henrissat B."/>
            <person name="Kuo A."/>
            <person name="Liang C."/>
            <person name="Lipzen A."/>
            <person name="Lutzoni F."/>
            <person name="Magnuson J."/>
            <person name="Mondo S."/>
            <person name="Nolan M."/>
            <person name="Ohm R."/>
            <person name="Pangilinan J."/>
            <person name="Park H.-J."/>
            <person name="Ramirez L."/>
            <person name="Alfaro M."/>
            <person name="Sun H."/>
            <person name="Tritt A."/>
            <person name="Yoshinaga Y."/>
            <person name="Zwiers L.-H."/>
            <person name="Turgeon B."/>
            <person name="Goodwin S."/>
            <person name="Spatafora J."/>
            <person name="Crous P."/>
            <person name="Grigoriev I."/>
        </authorList>
    </citation>
    <scope>NUCLEOTIDE SEQUENCE</scope>
    <source>
        <strain evidence="1">CBS 175.79</strain>
    </source>
</reference>
<accession>A0A6A5XGE1</accession>
<dbReference type="AlphaFoldDB" id="A0A6A5XGE1"/>
<dbReference type="Proteomes" id="UP000799778">
    <property type="component" value="Unassembled WGS sequence"/>
</dbReference>
<dbReference type="RefSeq" id="XP_033379773.1">
    <property type="nucleotide sequence ID" value="XM_033528990.1"/>
</dbReference>
<evidence type="ECO:0000313" key="2">
    <source>
        <dbReference type="Proteomes" id="UP000799778"/>
    </source>
</evidence>
<dbReference type="GeneID" id="54286387"/>
<protein>
    <submittedName>
        <fullName evidence="1">Uncharacterized protein</fullName>
    </submittedName>
</protein>
<name>A0A6A5XGE1_9PLEO</name>
<gene>
    <name evidence="1" type="ORF">BU24DRAFT_426517</name>
</gene>
<proteinExistence type="predicted"/>
<keyword evidence="2" id="KW-1185">Reference proteome</keyword>